<protein>
    <submittedName>
        <fullName evidence="2">BLUF domain-containing protein</fullName>
    </submittedName>
</protein>
<evidence type="ECO:0000259" key="1">
    <source>
        <dbReference type="PROSITE" id="PS50925"/>
    </source>
</evidence>
<gene>
    <name evidence="2" type="ORF">E4191_15885</name>
</gene>
<dbReference type="PROSITE" id="PS50925">
    <property type="entry name" value="BLUF"/>
    <property type="match status" value="1"/>
</dbReference>
<keyword evidence="2" id="KW-0614">Plasmid</keyword>
<dbReference type="GO" id="GO:0071949">
    <property type="term" value="F:FAD binding"/>
    <property type="evidence" value="ECO:0007669"/>
    <property type="project" value="InterPro"/>
</dbReference>
<proteinExistence type="predicted"/>
<name>A0A4Y5SSG6_9RHOB</name>
<dbReference type="SUPFAM" id="SSF54975">
    <property type="entry name" value="Acylphosphatase/BLUF domain-like"/>
    <property type="match status" value="1"/>
</dbReference>
<evidence type="ECO:0000313" key="2">
    <source>
        <dbReference type="EMBL" id="QDA35654.1"/>
    </source>
</evidence>
<dbReference type="KEGG" id="plia:E4191_15885"/>
<accession>A0A4Y5SSG6</accession>
<dbReference type="InterPro" id="IPR007024">
    <property type="entry name" value="BLUF_domain"/>
</dbReference>
<evidence type="ECO:0000313" key="3">
    <source>
        <dbReference type="Proteomes" id="UP000296374"/>
    </source>
</evidence>
<dbReference type="EMBL" id="CP040756">
    <property type="protein sequence ID" value="QDA35654.1"/>
    <property type="molecule type" value="Genomic_DNA"/>
</dbReference>
<sequence length="140" mass="15882">MQLTRLIYASNHGGIEREGLEDILIKSQANNKQDGITGLLISSDEDFIQLIEGGRTVVAKCFMRIMQDDRHQNIKVLLASPIESRLFSSWDMQSISASQINTNSLNQYLRNGSFDSDEMSHEDIEELFSKLSKELEDIKS</sequence>
<dbReference type="SMART" id="SM01034">
    <property type="entry name" value="BLUF"/>
    <property type="match status" value="1"/>
</dbReference>
<geneLocation type="plasmid" evidence="2 3">
    <name>unnamed9</name>
</geneLocation>
<feature type="domain" description="BLUF" evidence="1">
    <location>
        <begin position="3"/>
        <end position="93"/>
    </location>
</feature>
<dbReference type="GO" id="GO:0009882">
    <property type="term" value="F:blue light photoreceptor activity"/>
    <property type="evidence" value="ECO:0007669"/>
    <property type="project" value="InterPro"/>
</dbReference>
<organism evidence="2 3">
    <name type="scientific">Paracoccus liaowanqingii</name>
    <dbReference type="NCBI Taxonomy" id="2560053"/>
    <lineage>
        <taxon>Bacteria</taxon>
        <taxon>Pseudomonadati</taxon>
        <taxon>Pseudomonadota</taxon>
        <taxon>Alphaproteobacteria</taxon>
        <taxon>Rhodobacterales</taxon>
        <taxon>Paracoccaceae</taxon>
        <taxon>Paracoccus</taxon>
    </lineage>
</organism>
<dbReference type="Pfam" id="PF04940">
    <property type="entry name" value="BLUF"/>
    <property type="match status" value="1"/>
</dbReference>
<dbReference type="AlphaFoldDB" id="A0A4Y5SSG6"/>
<dbReference type="RefSeq" id="WP_139615485.1">
    <property type="nucleotide sequence ID" value="NZ_CP040756.1"/>
</dbReference>
<dbReference type="Proteomes" id="UP000296374">
    <property type="component" value="Plasmid unnamed9"/>
</dbReference>
<dbReference type="Gene3D" id="3.30.70.100">
    <property type="match status" value="1"/>
</dbReference>
<reference evidence="3" key="1">
    <citation type="submission" date="2019-05" db="EMBL/GenBank/DDBJ databases">
        <title>Tamlana fucoidanivorans sp. nov., isolated from the surface of algae collected from Fujian province in China.</title>
        <authorList>
            <person name="Li J."/>
        </authorList>
    </citation>
    <scope>NUCLEOTIDE SEQUENCE [LARGE SCALE GENOMIC DNA]</scope>
    <source>
        <strain evidence="3">2251</strain>
        <plasmid evidence="3">unnamed9</plasmid>
    </source>
</reference>
<dbReference type="InterPro" id="IPR036046">
    <property type="entry name" value="Acylphosphatase-like_dom_sf"/>
</dbReference>